<dbReference type="AlphaFoldDB" id="A0A834Y768"/>
<comment type="subcellular location">
    <subcellularLocation>
        <location evidence="2">Chromosome</location>
        <location evidence="2">Centromere</location>
    </subcellularLocation>
    <subcellularLocation>
        <location evidence="1">Nucleus</location>
    </subcellularLocation>
</comment>
<accession>A0A834Y768</accession>
<evidence type="ECO:0000256" key="2">
    <source>
        <dbReference type="ARBA" id="ARBA00004584"/>
    </source>
</evidence>
<sequence>MSEIDRLEVCLDYLENVKGYKKSKKKGKSPVNFEENVTNLQEIALTRGLNETDIEIIINVIKNNDLRVGLIIPLIESLIPINKISKSTIDNVVKYLINKSDDIPVTISTLLLQWFVGLWEYQLIDKKILISYYDIFFYLLLKKKKLESQIAKLIYILTKPEDVTRRQVTRLLYLQSQYKKSPKHIIALLSLFKSYKPELVPEKIQTINIESVWKCIPNNMIIGFDNAKKRNLNDDYNNNECYCWNLININDKTSKKKQQLIPSIRYFNIGSNKFNNKYNKLLFDLNNFDDIGRYYFNVKLPTNATSLLANVAGYHFLTYTSYEYQSRFSHNLYYTLKRAFIIETDYYSNSQKNILLDMTIECCRYMQFGIPVVVRFLNEYLPYECGKYRFKILRLIEWSTFISTSDFDIVVGPYLKSAFFESSIENKCVIIKSLTALTENLFINQKFGKTNLIKASPFLGQVPTSELNDLIQTIVKIVDNLIVIGLNVHQNNIELLSVSIGYYETFNNLIINYKNPMIHLPPVCVFYAGLVSKNCLILSRICGLLLQYRDVHDKIDKLGLRNEFINEINDLYTIANDLDNVLWFDNAFVDRHEGKFVPNLPNYIVKKLEEDKVQINELQKYLGIRNHLAFLPHLSTLMSTGLNITTNEVKYFSLKKLFFHHKSFMINSSS</sequence>
<dbReference type="GO" id="GO:0034080">
    <property type="term" value="P:CENP-A containing chromatin assembly"/>
    <property type="evidence" value="ECO:0007669"/>
    <property type="project" value="TreeGrafter"/>
</dbReference>
<dbReference type="EMBL" id="JACMRX010000001">
    <property type="protein sequence ID" value="KAF7997987.1"/>
    <property type="molecule type" value="Genomic_DNA"/>
</dbReference>
<keyword evidence="4" id="KW-0158">Chromosome</keyword>
<keyword evidence="6" id="KW-0137">Centromere</keyword>
<comment type="caution">
    <text evidence="7">The sequence shown here is derived from an EMBL/GenBank/DDBJ whole genome shotgun (WGS) entry which is preliminary data.</text>
</comment>
<organism evidence="7 8">
    <name type="scientific">Aphidius gifuensis</name>
    <name type="common">Parasitoid wasp</name>
    <dbReference type="NCBI Taxonomy" id="684658"/>
    <lineage>
        <taxon>Eukaryota</taxon>
        <taxon>Metazoa</taxon>
        <taxon>Ecdysozoa</taxon>
        <taxon>Arthropoda</taxon>
        <taxon>Hexapoda</taxon>
        <taxon>Insecta</taxon>
        <taxon>Pterygota</taxon>
        <taxon>Neoptera</taxon>
        <taxon>Endopterygota</taxon>
        <taxon>Hymenoptera</taxon>
        <taxon>Apocrita</taxon>
        <taxon>Ichneumonoidea</taxon>
        <taxon>Braconidae</taxon>
        <taxon>Aphidiinae</taxon>
        <taxon>Aphidius</taxon>
    </lineage>
</organism>
<reference evidence="7 8" key="1">
    <citation type="submission" date="2020-08" db="EMBL/GenBank/DDBJ databases">
        <title>Aphidius gifuensis genome sequencing and assembly.</title>
        <authorList>
            <person name="Du Z."/>
        </authorList>
    </citation>
    <scope>NUCLEOTIDE SEQUENCE [LARGE SCALE GENOMIC DNA]</scope>
    <source>
        <strain evidence="7">YNYX2018</strain>
        <tissue evidence="7">Adults</tissue>
    </source>
</reference>
<protein>
    <recommendedName>
        <fullName evidence="9">Centromere protein I</fullName>
    </recommendedName>
</protein>
<dbReference type="InterPro" id="IPR012485">
    <property type="entry name" value="CENP-I"/>
</dbReference>
<dbReference type="GO" id="GO:0005634">
    <property type="term" value="C:nucleus"/>
    <property type="evidence" value="ECO:0007669"/>
    <property type="project" value="UniProtKB-SubCell"/>
</dbReference>
<dbReference type="OrthoDB" id="6347512at2759"/>
<proteinExistence type="inferred from homology"/>
<dbReference type="PANTHER" id="PTHR48208">
    <property type="entry name" value="CENTROMERE PROTEIN I"/>
    <property type="match status" value="1"/>
</dbReference>
<dbReference type="Proteomes" id="UP000639338">
    <property type="component" value="Unassembled WGS sequence"/>
</dbReference>
<evidence type="ECO:0000256" key="5">
    <source>
        <dbReference type="ARBA" id="ARBA00023242"/>
    </source>
</evidence>
<evidence type="ECO:0000256" key="4">
    <source>
        <dbReference type="ARBA" id="ARBA00022454"/>
    </source>
</evidence>
<dbReference type="PANTHER" id="PTHR48208:SF2">
    <property type="entry name" value="CENTROMERE PROTEIN I"/>
    <property type="match status" value="1"/>
</dbReference>
<dbReference type="Pfam" id="PF07778">
    <property type="entry name" value="CENP-I"/>
    <property type="match status" value="1"/>
</dbReference>
<dbReference type="GO" id="GO:0000070">
    <property type="term" value="P:mitotic sister chromatid segregation"/>
    <property type="evidence" value="ECO:0007669"/>
    <property type="project" value="TreeGrafter"/>
</dbReference>
<evidence type="ECO:0000256" key="6">
    <source>
        <dbReference type="ARBA" id="ARBA00023328"/>
    </source>
</evidence>
<evidence type="ECO:0000256" key="3">
    <source>
        <dbReference type="ARBA" id="ARBA00005470"/>
    </source>
</evidence>
<dbReference type="GO" id="GO:0000939">
    <property type="term" value="C:inner kinetochore"/>
    <property type="evidence" value="ECO:0007669"/>
    <property type="project" value="TreeGrafter"/>
</dbReference>
<evidence type="ECO:0000313" key="7">
    <source>
        <dbReference type="EMBL" id="KAF7997987.1"/>
    </source>
</evidence>
<evidence type="ECO:0000256" key="1">
    <source>
        <dbReference type="ARBA" id="ARBA00004123"/>
    </source>
</evidence>
<evidence type="ECO:0000313" key="8">
    <source>
        <dbReference type="Proteomes" id="UP000639338"/>
    </source>
</evidence>
<evidence type="ECO:0008006" key="9">
    <source>
        <dbReference type="Google" id="ProtNLM"/>
    </source>
</evidence>
<keyword evidence="5" id="KW-0539">Nucleus</keyword>
<name>A0A834Y768_APHGI</name>
<keyword evidence="8" id="KW-1185">Reference proteome</keyword>
<comment type="similarity">
    <text evidence="3">Belongs to the CENP-I/CTF3 family.</text>
</comment>
<gene>
    <name evidence="7" type="ORF">HCN44_009385</name>
</gene>